<dbReference type="Gene3D" id="3.60.10.10">
    <property type="entry name" value="Endonuclease/exonuclease/phosphatase"/>
    <property type="match status" value="1"/>
</dbReference>
<evidence type="ECO:0000259" key="1">
    <source>
        <dbReference type="PROSITE" id="PS51159"/>
    </source>
</evidence>
<dbReference type="GO" id="GO:0004519">
    <property type="term" value="F:endonuclease activity"/>
    <property type="evidence" value="ECO:0007669"/>
    <property type="project" value="UniProtKB-KW"/>
</dbReference>
<keyword evidence="2" id="KW-0540">Nuclease</keyword>
<protein>
    <submittedName>
        <fullName evidence="2">Endonuclease/exonuclease/phosphatase family protein</fullName>
    </submittedName>
</protein>
<dbReference type="InterPro" id="IPR051916">
    <property type="entry name" value="GPI-anchor_lipid_remodeler"/>
</dbReference>
<dbReference type="GO" id="GO:0006506">
    <property type="term" value="P:GPI anchor biosynthetic process"/>
    <property type="evidence" value="ECO:0007669"/>
    <property type="project" value="TreeGrafter"/>
</dbReference>
<dbReference type="InterPro" id="IPR036691">
    <property type="entry name" value="Endo/exonu/phosph_ase_sf"/>
</dbReference>
<dbReference type="SUPFAM" id="SSF56219">
    <property type="entry name" value="DNase I-like"/>
    <property type="match status" value="1"/>
</dbReference>
<dbReference type="PROSITE" id="PS51159">
    <property type="entry name" value="CBM21"/>
    <property type="match status" value="1"/>
</dbReference>
<dbReference type="GO" id="GO:0016020">
    <property type="term" value="C:membrane"/>
    <property type="evidence" value="ECO:0007669"/>
    <property type="project" value="GOC"/>
</dbReference>
<dbReference type="Pfam" id="PF03370">
    <property type="entry name" value="CBM_21"/>
    <property type="match status" value="2"/>
</dbReference>
<dbReference type="EMBL" id="JADJEV010000001">
    <property type="protein sequence ID" value="MBK6971698.1"/>
    <property type="molecule type" value="Genomic_DNA"/>
</dbReference>
<dbReference type="PANTHER" id="PTHR14859">
    <property type="entry name" value="CALCOFLUOR WHITE HYPERSENSITIVE PROTEIN PRECURSOR"/>
    <property type="match status" value="1"/>
</dbReference>
<keyword evidence="2" id="KW-0378">Hydrolase</keyword>
<proteinExistence type="predicted"/>
<dbReference type="PANTHER" id="PTHR14859:SF1">
    <property type="entry name" value="PGAP2-INTERACTING PROTEIN"/>
    <property type="match status" value="1"/>
</dbReference>
<reference evidence="2" key="1">
    <citation type="submission" date="2020-10" db="EMBL/GenBank/DDBJ databases">
        <title>Connecting structure to function with the recovery of over 1000 high-quality activated sludge metagenome-assembled genomes encoding full-length rRNA genes using long-read sequencing.</title>
        <authorList>
            <person name="Singleton C.M."/>
            <person name="Petriglieri F."/>
            <person name="Kristensen J.M."/>
            <person name="Kirkegaard R.H."/>
            <person name="Michaelsen T.Y."/>
            <person name="Andersen M.H."/>
            <person name="Karst S.M."/>
            <person name="Dueholm M.S."/>
            <person name="Nielsen P.H."/>
            <person name="Albertsen M."/>
        </authorList>
    </citation>
    <scope>NUCLEOTIDE SEQUENCE</scope>
    <source>
        <strain evidence="2">Bjer_18-Q3-R1-45_BAT3C.347</strain>
    </source>
</reference>
<accession>A0A9D7DVR6</accession>
<feature type="domain" description="CBM21" evidence="1">
    <location>
        <begin position="1"/>
        <end position="111"/>
    </location>
</feature>
<keyword evidence="2" id="KW-0255">Endonuclease</keyword>
<dbReference type="Gene3D" id="2.60.40.2440">
    <property type="entry name" value="Carbohydrate binding type-21 domain"/>
    <property type="match status" value="2"/>
</dbReference>
<dbReference type="InterPro" id="IPR005135">
    <property type="entry name" value="Endo/exonuclease/phosphatase"/>
</dbReference>
<dbReference type="AlphaFoldDB" id="A0A9D7DVR6"/>
<evidence type="ECO:0000313" key="3">
    <source>
        <dbReference type="Proteomes" id="UP000807785"/>
    </source>
</evidence>
<comment type="caution">
    <text evidence="2">The sequence shown here is derived from an EMBL/GenBank/DDBJ whole genome shotgun (WGS) entry which is preliminary data.</text>
</comment>
<dbReference type="Pfam" id="PF03372">
    <property type="entry name" value="Exo_endo_phos"/>
    <property type="match status" value="1"/>
</dbReference>
<gene>
    <name evidence="2" type="ORF">IPH26_01630</name>
</gene>
<name>A0A9D7DVR6_9PROT</name>
<dbReference type="InterPro" id="IPR038175">
    <property type="entry name" value="CBM21_dom_sf"/>
</dbReference>
<sequence>MEAIELLHARNTISRHKQRLQQELVFVMLVENIAFDKLVEVHWAGEDKVWHVLRAEYQGFGGTNHEVWRAHVTLHPSEDASLPGDVEFALRYRVQSKEYWDKNESRNYFSNADSGVLLEHNASLLNADFNPILQAGQRHYPITVAVRHSLQPKRVDIHWTTDNWRSTQVTPCFFRRMHWDRTLRSGARNPNRYDTSIWIGQLKVDDAFRVQYALACETPRRTIWDNNFDQNYVAHRQRLKILTLNLHCYQEEDQDAKFSQIARAIDELDIDLVCLQEVAENWCDGEGDWNSNAARIIRDRLRRRYHLHTDWSHLGFDRYREGLAILSKYDFRMTDSGYVSPSHDAYSINSRKVVMVQVDVPYMGVVNLFSAHLSWLSGGFLEQFEYLRSWANEKHGQHLAATFLCGDFNIKAGAEGYQAVVQTREYEDQYLAATSRNVFEKIFRKQSPNIDRHLAKDGRIDYIFMQKHSSLQAVAARELFTSGDRYGRVSDHTGYCVEFEPNW</sequence>
<organism evidence="2 3">
    <name type="scientific">Candidatus Methylophosphatis roskildensis</name>
    <dbReference type="NCBI Taxonomy" id="2899263"/>
    <lineage>
        <taxon>Bacteria</taxon>
        <taxon>Pseudomonadati</taxon>
        <taxon>Pseudomonadota</taxon>
        <taxon>Betaproteobacteria</taxon>
        <taxon>Nitrosomonadales</taxon>
        <taxon>Sterolibacteriaceae</taxon>
        <taxon>Candidatus Methylophosphatis</taxon>
    </lineage>
</organism>
<evidence type="ECO:0000313" key="2">
    <source>
        <dbReference type="EMBL" id="MBK6971698.1"/>
    </source>
</evidence>
<dbReference type="InterPro" id="IPR005036">
    <property type="entry name" value="CBM21_dom"/>
</dbReference>
<dbReference type="Proteomes" id="UP000807785">
    <property type="component" value="Unassembled WGS sequence"/>
</dbReference>